<dbReference type="PIRSF" id="PIRSF038984">
    <property type="entry name" value="FAD_binding_protein"/>
    <property type="match status" value="1"/>
</dbReference>
<dbReference type="Gene3D" id="3.30.70.2700">
    <property type="match status" value="1"/>
</dbReference>
<sequence length="529" mass="59300">MLRITNIKVDIDHSIDDIKKEMKNILKEHEIKNFKITGKAIDARNKNNIKYVYTIDFESDEKVYNNIEKYKNVSIIEEYIYPQQVINEYVGNRPVVIGTGPAGMLSALILAQANLRPIVIERGKAVDERVNDVYTFFKTGKLDEESNVQYGEGGAGTFSDGKLTTNTHNIRIKKVVDELIEAGADESISYISKPHLGTDELVKIVENIRKKVINLGGEYRFKNKFVGYREENKKLKKLKILNLENNEEYELETDYAILAIGHSARDTFEMLNDNNIDLSKKVFSIGVRIEHKQDMINKAQYGKFYDKLPPAEYKLNVRTSNGRGAYTFCMCPGGVVVPSSSEKNRLVVNGMSYSKRDLENANSAVLVNVTPDDLGEGNLSGMYFQRELEEKAYIMGGSNYKAPVQMVKDFINNVESVKIGNVKPSYSIGYKLCNLNELFPSFVSETLREAFPKLDDKIRGFAGNDAIITGIESRTSSPIRINRDDKYNSSIKGLIPCGEGAGYAGGIMSAAVDGIRCAEAVINLILEEE</sequence>
<dbReference type="PANTHER" id="PTHR42842">
    <property type="entry name" value="FAD/NAD(P)-BINDING OXIDOREDUCTASE"/>
    <property type="match status" value="1"/>
</dbReference>
<evidence type="ECO:0000313" key="3">
    <source>
        <dbReference type="Proteomes" id="UP000526184"/>
    </source>
</evidence>
<dbReference type="InterPro" id="IPR028348">
    <property type="entry name" value="FAD-binding_protein"/>
</dbReference>
<feature type="domain" description="FAD-dependent protein C-terminal" evidence="1">
    <location>
        <begin position="283"/>
        <end position="475"/>
    </location>
</feature>
<gene>
    <name evidence="2" type="ORF">HP397_03900</name>
</gene>
<dbReference type="Proteomes" id="UP000526184">
    <property type="component" value="Unassembled WGS sequence"/>
</dbReference>
<evidence type="ECO:0000313" key="2">
    <source>
        <dbReference type="EMBL" id="NYV27960.1"/>
    </source>
</evidence>
<comment type="caution">
    <text evidence="2">The sequence shown here is derived from an EMBL/GenBank/DDBJ whole genome shotgun (WGS) entry which is preliminary data.</text>
</comment>
<dbReference type="InterPro" id="IPR036188">
    <property type="entry name" value="FAD/NAD-bd_sf"/>
</dbReference>
<proteinExistence type="predicted"/>
<keyword evidence="3" id="KW-1185">Reference proteome</keyword>
<organism evidence="2 3">
    <name type="scientific">Streptobacillus felis</name>
    <dbReference type="NCBI Taxonomy" id="1384509"/>
    <lineage>
        <taxon>Bacteria</taxon>
        <taxon>Fusobacteriati</taxon>
        <taxon>Fusobacteriota</taxon>
        <taxon>Fusobacteriia</taxon>
        <taxon>Fusobacteriales</taxon>
        <taxon>Leptotrichiaceae</taxon>
        <taxon>Streptobacillus</taxon>
    </lineage>
</organism>
<name>A0A7Z0PGS0_9FUSO</name>
<dbReference type="InterPro" id="IPR049516">
    <property type="entry name" value="FAD-depend_C"/>
</dbReference>
<dbReference type="Gene3D" id="3.50.50.60">
    <property type="entry name" value="FAD/NAD(P)-binding domain"/>
    <property type="match status" value="2"/>
</dbReference>
<dbReference type="PANTHER" id="PTHR42842:SF3">
    <property type="entry name" value="FAD_NAD(P)-BINDING OXIDOREDUCTASE FAMILY PROTEIN"/>
    <property type="match status" value="1"/>
</dbReference>
<dbReference type="EMBL" id="JABMKT010000017">
    <property type="protein sequence ID" value="NYV27960.1"/>
    <property type="molecule type" value="Genomic_DNA"/>
</dbReference>
<dbReference type="SUPFAM" id="SSF51905">
    <property type="entry name" value="FAD/NAD(P)-binding domain"/>
    <property type="match status" value="1"/>
</dbReference>
<accession>A0A7Z0PGS0</accession>
<dbReference type="AlphaFoldDB" id="A0A7Z0PGS0"/>
<dbReference type="RefSeq" id="WP_180136080.1">
    <property type="nucleotide sequence ID" value="NZ_JABMKT010000017.1"/>
</dbReference>
<evidence type="ECO:0000259" key="1">
    <source>
        <dbReference type="Pfam" id="PF21688"/>
    </source>
</evidence>
<reference evidence="2 3" key="1">
    <citation type="submission" date="2020-05" db="EMBL/GenBank/DDBJ databases">
        <title>Streptobacillus felis strain LHL191014123.</title>
        <authorList>
            <person name="Fawzy A."/>
            <person name="Rau J."/>
            <person name="Risse K."/>
            <person name="Schauerte N."/>
            <person name="Geiger C."/>
            <person name="Blom J."/>
            <person name="Imirzalioglu C."/>
            <person name="Falgenhauer J."/>
            <person name="Bach A."/>
            <person name="Herden C."/>
            <person name="Eisenberg T."/>
        </authorList>
    </citation>
    <scope>NUCLEOTIDE SEQUENCE [LARGE SCALE GENOMIC DNA]</scope>
    <source>
        <strain evidence="2 3">LHL191014123</strain>
    </source>
</reference>
<dbReference type="Pfam" id="PF21688">
    <property type="entry name" value="FAD-depend_C"/>
    <property type="match status" value="1"/>
</dbReference>
<protein>
    <recommendedName>
        <fullName evidence="1">FAD-dependent protein C-terminal domain-containing protein</fullName>
    </recommendedName>
</protein>